<protein>
    <submittedName>
        <fullName evidence="10">Glutamate receptor 1-like 3</fullName>
    </submittedName>
</protein>
<evidence type="ECO:0000313" key="11">
    <source>
        <dbReference type="Proteomes" id="UP000747542"/>
    </source>
</evidence>
<gene>
    <name evidence="10" type="primary">Gria1-L3</name>
    <name evidence="10" type="ORF">Hamer_G004671</name>
</gene>
<evidence type="ECO:0000256" key="2">
    <source>
        <dbReference type="ARBA" id="ARBA00008685"/>
    </source>
</evidence>
<name>A0A8J5MVI7_HOMAM</name>
<evidence type="ECO:0000256" key="5">
    <source>
        <dbReference type="ARBA" id="ARBA00022989"/>
    </source>
</evidence>
<comment type="subcellular location">
    <subcellularLocation>
        <location evidence="1">Cell membrane</location>
        <topology evidence="1">Multi-pass membrane protein</topology>
    </subcellularLocation>
</comment>
<evidence type="ECO:0000256" key="4">
    <source>
        <dbReference type="ARBA" id="ARBA00022692"/>
    </source>
</evidence>
<keyword evidence="6" id="KW-0472">Membrane</keyword>
<evidence type="ECO:0000313" key="10">
    <source>
        <dbReference type="EMBL" id="KAG7164947.1"/>
    </source>
</evidence>
<keyword evidence="8" id="KW-0325">Glycoprotein</keyword>
<dbReference type="InterPro" id="IPR001320">
    <property type="entry name" value="Iontro_rcpt_C"/>
</dbReference>
<evidence type="ECO:0000256" key="3">
    <source>
        <dbReference type="ARBA" id="ARBA00022475"/>
    </source>
</evidence>
<dbReference type="Gene3D" id="1.10.287.70">
    <property type="match status" value="1"/>
</dbReference>
<evidence type="ECO:0000256" key="6">
    <source>
        <dbReference type="ARBA" id="ARBA00023136"/>
    </source>
</evidence>
<keyword evidence="11" id="KW-1185">Reference proteome</keyword>
<comment type="similarity">
    <text evidence="2">Belongs to the glutamate-gated ion channel (TC 1.A.10.1) family.</text>
</comment>
<dbReference type="GO" id="GO:0015276">
    <property type="term" value="F:ligand-gated monoatomic ion channel activity"/>
    <property type="evidence" value="ECO:0007669"/>
    <property type="project" value="InterPro"/>
</dbReference>
<evidence type="ECO:0000256" key="7">
    <source>
        <dbReference type="ARBA" id="ARBA00023170"/>
    </source>
</evidence>
<dbReference type="PANTHER" id="PTHR42643">
    <property type="entry name" value="IONOTROPIC RECEPTOR 20A-RELATED"/>
    <property type="match status" value="1"/>
</dbReference>
<proteinExistence type="inferred from homology"/>
<dbReference type="Pfam" id="PF00060">
    <property type="entry name" value="Lig_chan"/>
    <property type="match status" value="1"/>
</dbReference>
<dbReference type="AlphaFoldDB" id="A0A8J5MVI7"/>
<sequence length="285" mass="32272">MGFFGASIDVTALPYKPYWGVEADQSYVGSDAMMLKSIGHSLNFTFHVLPTANWAEVTRLVEERISFIAPVSHTLLPQRSLLYDYTYAYEHVFMHFFMTKPLLSSNWQSLYDPLADEVWTSILVVLLLMPLLLIAITRPEHGEEFDKKLKQGDAAHIVVGTFLDQSVNKRHIVNSASRVLVAAWLVFSFIVGTAYRSNLTAALTLPKYPSRPETLEQLVRVADKVTMAPYGEEFRQFFKQSESDVFHALSEIMHIVPSTAHGLQWAAEKKYIVQNVLCIVVKDIS</sequence>
<keyword evidence="3" id="KW-1003">Cell membrane</keyword>
<keyword evidence="5" id="KW-1133">Transmembrane helix</keyword>
<keyword evidence="7 10" id="KW-0675">Receptor</keyword>
<reference evidence="10" key="1">
    <citation type="journal article" date="2021" name="Sci. Adv.">
        <title>The American lobster genome reveals insights on longevity, neural, and immune adaptations.</title>
        <authorList>
            <person name="Polinski J.M."/>
            <person name="Zimin A.V."/>
            <person name="Clark K.F."/>
            <person name="Kohn A.B."/>
            <person name="Sadowski N."/>
            <person name="Timp W."/>
            <person name="Ptitsyn A."/>
            <person name="Khanna P."/>
            <person name="Romanova D.Y."/>
            <person name="Williams P."/>
            <person name="Greenwood S.J."/>
            <person name="Moroz L.L."/>
            <person name="Walt D.R."/>
            <person name="Bodnar A.G."/>
        </authorList>
    </citation>
    <scope>NUCLEOTIDE SEQUENCE</scope>
    <source>
        <strain evidence="10">GMGI-L3</strain>
    </source>
</reference>
<keyword evidence="4" id="KW-0812">Transmembrane</keyword>
<accession>A0A8J5MVI7</accession>
<evidence type="ECO:0000256" key="1">
    <source>
        <dbReference type="ARBA" id="ARBA00004651"/>
    </source>
</evidence>
<evidence type="ECO:0000259" key="9">
    <source>
        <dbReference type="Pfam" id="PF00060"/>
    </source>
</evidence>
<feature type="domain" description="Ionotropic glutamate receptor C-terminal" evidence="9">
    <location>
        <begin position="117"/>
        <end position="220"/>
    </location>
</feature>
<dbReference type="Proteomes" id="UP000747542">
    <property type="component" value="Unassembled WGS sequence"/>
</dbReference>
<dbReference type="GO" id="GO:0005886">
    <property type="term" value="C:plasma membrane"/>
    <property type="evidence" value="ECO:0007669"/>
    <property type="project" value="UniProtKB-SubCell"/>
</dbReference>
<dbReference type="SUPFAM" id="SSF53850">
    <property type="entry name" value="Periplasmic binding protein-like II"/>
    <property type="match status" value="1"/>
</dbReference>
<evidence type="ECO:0000256" key="8">
    <source>
        <dbReference type="ARBA" id="ARBA00023180"/>
    </source>
</evidence>
<comment type="caution">
    <text evidence="10">The sequence shown here is derived from an EMBL/GenBank/DDBJ whole genome shotgun (WGS) entry which is preliminary data.</text>
</comment>
<dbReference type="PANTHER" id="PTHR42643:SF39">
    <property type="entry name" value="IONOTROPIC RECEPTOR 56A-RELATED"/>
    <property type="match status" value="1"/>
</dbReference>
<organism evidence="10 11">
    <name type="scientific">Homarus americanus</name>
    <name type="common">American lobster</name>
    <dbReference type="NCBI Taxonomy" id="6706"/>
    <lineage>
        <taxon>Eukaryota</taxon>
        <taxon>Metazoa</taxon>
        <taxon>Ecdysozoa</taxon>
        <taxon>Arthropoda</taxon>
        <taxon>Crustacea</taxon>
        <taxon>Multicrustacea</taxon>
        <taxon>Malacostraca</taxon>
        <taxon>Eumalacostraca</taxon>
        <taxon>Eucarida</taxon>
        <taxon>Decapoda</taxon>
        <taxon>Pleocyemata</taxon>
        <taxon>Astacidea</taxon>
        <taxon>Nephropoidea</taxon>
        <taxon>Nephropidae</taxon>
        <taxon>Homarus</taxon>
    </lineage>
</organism>
<dbReference type="InterPro" id="IPR052192">
    <property type="entry name" value="Insect_Ionotropic_Sensory_Rcpt"/>
</dbReference>
<dbReference type="EMBL" id="JAHLQT010024847">
    <property type="protein sequence ID" value="KAG7164947.1"/>
    <property type="molecule type" value="Genomic_DNA"/>
</dbReference>
<dbReference type="GO" id="GO:0050906">
    <property type="term" value="P:detection of stimulus involved in sensory perception"/>
    <property type="evidence" value="ECO:0007669"/>
    <property type="project" value="UniProtKB-ARBA"/>
</dbReference>